<evidence type="ECO:0000256" key="3">
    <source>
        <dbReference type="ARBA" id="ARBA00006027"/>
    </source>
</evidence>
<comment type="function">
    <text evidence="13">Acts in the modification of cell walls via demethylesterification of cell wall pectin.</text>
</comment>
<dbReference type="GO" id="GO:0042545">
    <property type="term" value="P:cell wall modification"/>
    <property type="evidence" value="ECO:0007669"/>
    <property type="project" value="UniProtKB-UniRule"/>
</dbReference>
<keyword evidence="14" id="KW-0812">Transmembrane</keyword>
<keyword evidence="16" id="KW-1185">Reference proteome</keyword>
<comment type="pathway">
    <text evidence="2 13">Glycan metabolism; pectin degradation; 2-dehydro-3-deoxy-D-gluconate from pectin: step 1/5.</text>
</comment>
<dbReference type="InterPro" id="IPR035513">
    <property type="entry name" value="Invertase/methylesterase_inhib"/>
</dbReference>
<comment type="catalytic activity">
    <reaction evidence="11 13">
        <text>[(1-&gt;4)-alpha-D-galacturonosyl methyl ester](n) + n H2O = [(1-&gt;4)-alpha-D-galacturonosyl](n) + n methanol + n H(+)</text>
        <dbReference type="Rhea" id="RHEA:22380"/>
        <dbReference type="Rhea" id="RHEA-COMP:14570"/>
        <dbReference type="Rhea" id="RHEA-COMP:14573"/>
        <dbReference type="ChEBI" id="CHEBI:15377"/>
        <dbReference type="ChEBI" id="CHEBI:15378"/>
        <dbReference type="ChEBI" id="CHEBI:17790"/>
        <dbReference type="ChEBI" id="CHEBI:140522"/>
        <dbReference type="ChEBI" id="CHEBI:140523"/>
        <dbReference type="EC" id="3.1.1.11"/>
    </reaction>
</comment>
<evidence type="ECO:0000256" key="12">
    <source>
        <dbReference type="PROSITE-ProRule" id="PRU10040"/>
    </source>
</evidence>
<comment type="similarity">
    <text evidence="3">In the N-terminal section; belongs to the PMEI family.</text>
</comment>
<evidence type="ECO:0000256" key="1">
    <source>
        <dbReference type="ARBA" id="ARBA00004191"/>
    </source>
</evidence>
<dbReference type="GO" id="GO:0045490">
    <property type="term" value="P:pectin catabolic process"/>
    <property type="evidence" value="ECO:0007669"/>
    <property type="project" value="UniProtKB-UniRule"/>
</dbReference>
<comment type="similarity">
    <text evidence="4">In the C-terminal section; belongs to the pectinesterase family.</text>
</comment>
<dbReference type="SUPFAM" id="SSF51126">
    <property type="entry name" value="Pectin lyase-like"/>
    <property type="match status" value="1"/>
</dbReference>
<dbReference type="FunFam" id="2.160.20.10:FF:000001">
    <property type="entry name" value="Pectinesterase"/>
    <property type="match status" value="1"/>
</dbReference>
<dbReference type="Gene3D" id="2.160.20.10">
    <property type="entry name" value="Single-stranded right-handed beta-helix, Pectin lyase-like"/>
    <property type="match status" value="1"/>
</dbReference>
<keyword evidence="14" id="KW-1133">Transmembrane helix</keyword>
<evidence type="ECO:0000256" key="5">
    <source>
        <dbReference type="ARBA" id="ARBA00013229"/>
    </source>
</evidence>
<evidence type="ECO:0000256" key="9">
    <source>
        <dbReference type="ARBA" id="ARBA00023085"/>
    </source>
</evidence>
<dbReference type="OrthoDB" id="2019149at2759"/>
<dbReference type="Proteomes" id="UP000504604">
    <property type="component" value="Linkage group LG12"/>
</dbReference>
<dbReference type="PROSITE" id="PS00800">
    <property type="entry name" value="PECTINESTERASE_1"/>
    <property type="match status" value="1"/>
</dbReference>
<evidence type="ECO:0000256" key="6">
    <source>
        <dbReference type="ARBA" id="ARBA00022512"/>
    </source>
</evidence>
<evidence type="ECO:0000256" key="13">
    <source>
        <dbReference type="RuleBase" id="RU000589"/>
    </source>
</evidence>
<feature type="transmembrane region" description="Helical" evidence="14">
    <location>
        <begin position="59"/>
        <end position="81"/>
    </location>
</feature>
<evidence type="ECO:0000313" key="16">
    <source>
        <dbReference type="Proteomes" id="UP000504604"/>
    </source>
</evidence>
<dbReference type="InterPro" id="IPR006501">
    <property type="entry name" value="Pectinesterase_inhib_dom"/>
</dbReference>
<sequence>MYDCWPVDFEHFHSNQSMHLFLYKAAMRCGLKAQHYSNMASTHQPLLNTPNKTISACKILFFTISISAVVLLVFDLLPIIMGDSRLKGLSTPSYLCRTALNPQACQDYVSEVVSDGVTPPDATMVLQKFLIKQAHHLNSAIFRAGKLKNKLNGQNDKQGAIADCVELIDLSINLVSDSIKALGKKTRTSHADAQAWLSGVLANHITCLDGLNSSGRKSLGATIEDLVSRARASLAVLAAVSEQDKEMMQSLRGRLPSWIRPADRKLLQKTANAIEADLVVAKDGSGDFKTVAEAVAAAPSNSERRYVIYVKKGTYKENVEVGSRQRNLMIIGDGMNSTIITGDRYNSENFTTFRTATLAAVGKGFILQDICIQNTAGPENGQAVALRIGADESIINRCYMDAYQDTLYTHSQRQFYRDCYITGTVDFIFGFAPAVLQKCELVARRPRVGQSNMVTAQGRSDPNENTGISIQECEIKASDDLEPVKDSFRTYLGRPWRDFSRTVVMQSCIGDLIDPAGWSEWAGRPVDKLYYGEYRNLGPGSDTSRRVNWTGYHVITDPAEAEKFTVRELIQGQEWLDSTVVDYIEGL</sequence>
<evidence type="ECO:0000256" key="7">
    <source>
        <dbReference type="ARBA" id="ARBA00022525"/>
    </source>
</evidence>
<dbReference type="InterPro" id="IPR012334">
    <property type="entry name" value="Pectin_lyas_fold"/>
</dbReference>
<dbReference type="InParanoid" id="A0A6I9U491"/>
<evidence type="ECO:0000256" key="4">
    <source>
        <dbReference type="ARBA" id="ARBA00007786"/>
    </source>
</evidence>
<keyword evidence="9 13" id="KW-0063">Aspartyl esterase</keyword>
<dbReference type="SMART" id="SM00856">
    <property type="entry name" value="PMEI"/>
    <property type="match status" value="1"/>
</dbReference>
<protein>
    <recommendedName>
        <fullName evidence="5 13">Pectinesterase</fullName>
        <ecNumber evidence="5 13">3.1.1.11</ecNumber>
    </recommendedName>
</protein>
<name>A0A6I9U491_SESIN</name>
<dbReference type="AlphaFoldDB" id="A0A6I9U491"/>
<evidence type="ECO:0000259" key="15">
    <source>
        <dbReference type="SMART" id="SM00856"/>
    </source>
</evidence>
<dbReference type="FunCoup" id="A0A6I9U491">
    <property type="interactions" value="106"/>
</dbReference>
<keyword evidence="6 13" id="KW-0134">Cell wall</keyword>
<dbReference type="NCBIfam" id="TIGR01614">
    <property type="entry name" value="PME_inhib"/>
    <property type="match status" value="1"/>
</dbReference>
<keyword evidence="14" id="KW-0472">Membrane</keyword>
<dbReference type="InterPro" id="IPR011050">
    <property type="entry name" value="Pectin_lyase_fold/virulence"/>
</dbReference>
<evidence type="ECO:0000256" key="14">
    <source>
        <dbReference type="SAM" id="Phobius"/>
    </source>
</evidence>
<dbReference type="KEGG" id="sind:105174825"/>
<gene>
    <name evidence="17" type="primary">LOC105174825</name>
</gene>
<feature type="domain" description="Pectinesterase inhibitor" evidence="15">
    <location>
        <begin position="87"/>
        <end position="236"/>
    </location>
</feature>
<evidence type="ECO:0000256" key="8">
    <source>
        <dbReference type="ARBA" id="ARBA00022801"/>
    </source>
</evidence>
<comment type="subcellular location">
    <subcellularLocation>
        <location evidence="1 13">Secreted</location>
        <location evidence="1 13">Cell wall</location>
    </subcellularLocation>
</comment>
<dbReference type="CDD" id="cd15799">
    <property type="entry name" value="PMEI-like_4"/>
    <property type="match status" value="1"/>
</dbReference>
<keyword evidence="10 13" id="KW-0961">Cell wall biogenesis/degradation</keyword>
<reference evidence="17" key="1">
    <citation type="submission" date="2025-08" db="UniProtKB">
        <authorList>
            <consortium name="RefSeq"/>
        </authorList>
    </citation>
    <scope>IDENTIFICATION</scope>
</reference>
<evidence type="ECO:0000256" key="10">
    <source>
        <dbReference type="ARBA" id="ARBA00023316"/>
    </source>
</evidence>
<dbReference type="GO" id="GO:0030599">
    <property type="term" value="F:pectinesterase activity"/>
    <property type="evidence" value="ECO:0007669"/>
    <property type="project" value="UniProtKB-UniRule"/>
</dbReference>
<dbReference type="Pfam" id="PF01095">
    <property type="entry name" value="Pectinesterase"/>
    <property type="match status" value="1"/>
</dbReference>
<dbReference type="GeneID" id="105174825"/>
<dbReference type="InterPro" id="IPR000070">
    <property type="entry name" value="Pectinesterase_cat"/>
</dbReference>
<dbReference type="InterPro" id="IPR033131">
    <property type="entry name" value="Pectinesterase_Asp_AS"/>
</dbReference>
<dbReference type="PANTHER" id="PTHR31707">
    <property type="entry name" value="PECTINESTERASE"/>
    <property type="match status" value="1"/>
</dbReference>
<dbReference type="PROSITE" id="PS00503">
    <property type="entry name" value="PECTINESTERASE_2"/>
    <property type="match status" value="1"/>
</dbReference>
<dbReference type="Pfam" id="PF04043">
    <property type="entry name" value="PMEI"/>
    <property type="match status" value="1"/>
</dbReference>
<dbReference type="Gene3D" id="1.20.140.40">
    <property type="entry name" value="Invertase/pectin methylesterase inhibitor family protein"/>
    <property type="match status" value="1"/>
</dbReference>
<proteinExistence type="inferred from homology"/>
<dbReference type="GO" id="GO:0004857">
    <property type="term" value="F:enzyme inhibitor activity"/>
    <property type="evidence" value="ECO:0007669"/>
    <property type="project" value="InterPro"/>
</dbReference>
<keyword evidence="8 13" id="KW-0378">Hydrolase</keyword>
<evidence type="ECO:0000256" key="11">
    <source>
        <dbReference type="ARBA" id="ARBA00047928"/>
    </source>
</evidence>
<feature type="active site" evidence="12">
    <location>
        <position position="426"/>
    </location>
</feature>
<dbReference type="SUPFAM" id="SSF101148">
    <property type="entry name" value="Plant invertase/pectin methylesterase inhibitor"/>
    <property type="match status" value="1"/>
</dbReference>
<organism evidence="16 17">
    <name type="scientific">Sesamum indicum</name>
    <name type="common">Oriental sesame</name>
    <name type="synonym">Sesamum orientale</name>
    <dbReference type="NCBI Taxonomy" id="4182"/>
    <lineage>
        <taxon>Eukaryota</taxon>
        <taxon>Viridiplantae</taxon>
        <taxon>Streptophyta</taxon>
        <taxon>Embryophyta</taxon>
        <taxon>Tracheophyta</taxon>
        <taxon>Spermatophyta</taxon>
        <taxon>Magnoliopsida</taxon>
        <taxon>eudicotyledons</taxon>
        <taxon>Gunneridae</taxon>
        <taxon>Pentapetalae</taxon>
        <taxon>asterids</taxon>
        <taxon>lamiids</taxon>
        <taxon>Lamiales</taxon>
        <taxon>Pedaliaceae</taxon>
        <taxon>Sesamum</taxon>
    </lineage>
</organism>
<dbReference type="InterPro" id="IPR018040">
    <property type="entry name" value="Pectinesterase_Tyr_AS"/>
</dbReference>
<dbReference type="EC" id="3.1.1.11" evidence="5 13"/>
<evidence type="ECO:0000313" key="17">
    <source>
        <dbReference type="RefSeq" id="XP_011095338.1"/>
    </source>
</evidence>
<evidence type="ECO:0000256" key="2">
    <source>
        <dbReference type="ARBA" id="ARBA00005184"/>
    </source>
</evidence>
<dbReference type="RefSeq" id="XP_011095338.1">
    <property type="nucleotide sequence ID" value="XM_011097036.2"/>
</dbReference>
<keyword evidence="7 13" id="KW-0964">Secreted</keyword>
<accession>A0A6I9U491</accession>
<dbReference type="UniPathway" id="UPA00545">
    <property type="reaction ID" value="UER00823"/>
</dbReference>